<dbReference type="PRINTS" id="PR00344">
    <property type="entry name" value="BCTRLSENSOR"/>
</dbReference>
<keyword evidence="7" id="KW-0812">Transmembrane</keyword>
<dbReference type="Pfam" id="PF02518">
    <property type="entry name" value="HATPase_c"/>
    <property type="match status" value="1"/>
</dbReference>
<evidence type="ECO:0000256" key="5">
    <source>
        <dbReference type="ARBA" id="ARBA00022777"/>
    </source>
</evidence>
<keyword evidence="4" id="KW-0808">Transferase</keyword>
<dbReference type="SMART" id="SM00387">
    <property type="entry name" value="HATPase_c"/>
    <property type="match status" value="1"/>
</dbReference>
<keyword evidence="7" id="KW-0472">Membrane</keyword>
<comment type="caution">
    <text evidence="10">The sequence shown here is derived from an EMBL/GenBank/DDBJ whole genome shotgun (WGS) entry which is preliminary data.</text>
</comment>
<dbReference type="EMBL" id="JABBJJ010000031">
    <property type="protein sequence ID" value="NMO15061.1"/>
    <property type="molecule type" value="Genomic_DNA"/>
</dbReference>
<evidence type="ECO:0000256" key="2">
    <source>
        <dbReference type="ARBA" id="ARBA00012438"/>
    </source>
</evidence>
<feature type="domain" description="Histidine kinase" evidence="8">
    <location>
        <begin position="382"/>
        <end position="597"/>
    </location>
</feature>
<evidence type="ECO:0000256" key="1">
    <source>
        <dbReference type="ARBA" id="ARBA00000085"/>
    </source>
</evidence>
<feature type="modified residue" description="4-aspartylphosphate" evidence="6">
    <location>
        <position position="665"/>
    </location>
</feature>
<dbReference type="CDD" id="cd00082">
    <property type="entry name" value="HisKA"/>
    <property type="match status" value="1"/>
</dbReference>
<evidence type="ECO:0000259" key="9">
    <source>
        <dbReference type="PROSITE" id="PS50110"/>
    </source>
</evidence>
<keyword evidence="3 6" id="KW-0597">Phosphoprotein</keyword>
<dbReference type="SUPFAM" id="SSF55874">
    <property type="entry name" value="ATPase domain of HSP90 chaperone/DNA topoisomerase II/histidine kinase"/>
    <property type="match status" value="1"/>
</dbReference>
<feature type="domain" description="Response regulatory" evidence="9">
    <location>
        <begin position="616"/>
        <end position="732"/>
    </location>
</feature>
<evidence type="ECO:0000259" key="8">
    <source>
        <dbReference type="PROSITE" id="PS50109"/>
    </source>
</evidence>
<dbReference type="InterPro" id="IPR036890">
    <property type="entry name" value="HATPase_C_sf"/>
</dbReference>
<dbReference type="CDD" id="cd16922">
    <property type="entry name" value="HATPase_EvgS-ArcB-TorS-like"/>
    <property type="match status" value="1"/>
</dbReference>
<dbReference type="Gene3D" id="1.10.287.130">
    <property type="match status" value="1"/>
</dbReference>
<dbReference type="RefSeq" id="WP_169344357.1">
    <property type="nucleotide sequence ID" value="NZ_JABBJJ010000031.1"/>
</dbReference>
<keyword evidence="5" id="KW-0418">Kinase</keyword>
<accession>A0A848LFG4</accession>
<protein>
    <recommendedName>
        <fullName evidence="2">histidine kinase</fullName>
        <ecNumber evidence="2">2.7.13.3</ecNumber>
    </recommendedName>
</protein>
<dbReference type="GO" id="GO:0000155">
    <property type="term" value="F:phosphorelay sensor kinase activity"/>
    <property type="evidence" value="ECO:0007669"/>
    <property type="project" value="InterPro"/>
</dbReference>
<feature type="transmembrane region" description="Helical" evidence="7">
    <location>
        <begin position="277"/>
        <end position="297"/>
    </location>
</feature>
<dbReference type="AlphaFoldDB" id="A0A848LFG4"/>
<dbReference type="PANTHER" id="PTHR43547:SF2">
    <property type="entry name" value="HYBRID SIGNAL TRANSDUCTION HISTIDINE KINASE C"/>
    <property type="match status" value="1"/>
</dbReference>
<keyword evidence="11" id="KW-1185">Reference proteome</keyword>
<dbReference type="CDD" id="cd18773">
    <property type="entry name" value="PDC1_HK_sensor"/>
    <property type="match status" value="1"/>
</dbReference>
<evidence type="ECO:0000256" key="3">
    <source>
        <dbReference type="ARBA" id="ARBA00022553"/>
    </source>
</evidence>
<dbReference type="Pfam" id="PF00512">
    <property type="entry name" value="HisKA"/>
    <property type="match status" value="1"/>
</dbReference>
<dbReference type="InterPro" id="IPR005467">
    <property type="entry name" value="His_kinase_dom"/>
</dbReference>
<dbReference type="Gene3D" id="3.30.450.20">
    <property type="entry name" value="PAS domain"/>
    <property type="match status" value="1"/>
</dbReference>
<evidence type="ECO:0000256" key="7">
    <source>
        <dbReference type="SAM" id="Phobius"/>
    </source>
</evidence>
<dbReference type="SUPFAM" id="SSF47384">
    <property type="entry name" value="Homodimeric domain of signal transducing histidine kinase"/>
    <property type="match status" value="1"/>
</dbReference>
<dbReference type="Pfam" id="PF00072">
    <property type="entry name" value="Response_reg"/>
    <property type="match status" value="1"/>
</dbReference>
<organism evidence="10 11">
    <name type="scientific">Pyxidicoccus fallax</name>
    <dbReference type="NCBI Taxonomy" id="394095"/>
    <lineage>
        <taxon>Bacteria</taxon>
        <taxon>Pseudomonadati</taxon>
        <taxon>Myxococcota</taxon>
        <taxon>Myxococcia</taxon>
        <taxon>Myxococcales</taxon>
        <taxon>Cystobacterineae</taxon>
        <taxon>Myxococcaceae</taxon>
        <taxon>Pyxidicoccus</taxon>
    </lineage>
</organism>
<dbReference type="PROSITE" id="PS50109">
    <property type="entry name" value="HIS_KIN"/>
    <property type="match status" value="1"/>
</dbReference>
<dbReference type="InterPro" id="IPR003661">
    <property type="entry name" value="HisK_dim/P_dom"/>
</dbReference>
<reference evidence="10 11" key="1">
    <citation type="submission" date="2020-04" db="EMBL/GenBank/DDBJ databases">
        <title>Draft genome of Pyxidicoccus fallax type strain.</title>
        <authorList>
            <person name="Whitworth D.E."/>
        </authorList>
    </citation>
    <scope>NUCLEOTIDE SEQUENCE [LARGE SCALE GENOMIC DNA]</scope>
    <source>
        <strain evidence="10 11">DSM 14698</strain>
    </source>
</reference>
<name>A0A848LFG4_9BACT</name>
<dbReference type="SMART" id="SM00388">
    <property type="entry name" value="HisKA"/>
    <property type="match status" value="1"/>
</dbReference>
<dbReference type="FunFam" id="3.30.565.10:FF:000006">
    <property type="entry name" value="Sensor histidine kinase WalK"/>
    <property type="match status" value="1"/>
</dbReference>
<dbReference type="InterPro" id="IPR036097">
    <property type="entry name" value="HisK_dim/P_sf"/>
</dbReference>
<dbReference type="SUPFAM" id="SSF52172">
    <property type="entry name" value="CheY-like"/>
    <property type="match status" value="1"/>
</dbReference>
<comment type="catalytic activity">
    <reaction evidence="1">
        <text>ATP + protein L-histidine = ADP + protein N-phospho-L-histidine.</text>
        <dbReference type="EC" id="2.7.13.3"/>
    </reaction>
</comment>
<dbReference type="Gene3D" id="3.40.50.2300">
    <property type="match status" value="1"/>
</dbReference>
<dbReference type="InterPro" id="IPR004358">
    <property type="entry name" value="Sig_transdc_His_kin-like_C"/>
</dbReference>
<gene>
    <name evidence="10" type="ORF">HG543_09355</name>
</gene>
<keyword evidence="7" id="KW-1133">Transmembrane helix</keyword>
<dbReference type="InterPro" id="IPR011006">
    <property type="entry name" value="CheY-like_superfamily"/>
</dbReference>
<dbReference type="Proteomes" id="UP000518300">
    <property type="component" value="Unassembled WGS sequence"/>
</dbReference>
<sequence>MKARPLRSHLALLALGLLIPLVLFAAGTVHRFATVQRSVREQGMRETARALALAVDRELGQSIRALEVLSHSEPLARGDLKTFYVTCKAVVRSGQPWSALSLVDSRGRIVFTTDQPFGEAVAGGGDRPYVREVLEKGRPVIADFPLNRKHGPLAVVVAMPVRSGTAITGVLVALYSMRHFETLWSDQRIPAEWVGTLVDEVGIILSRSRGAERYVGTSARQEFIERMRSVSPEGFFPTTTVDGMEVYTAVARSQLVPWTVAFSAPHDVIAAPVDRSLLGLLVAGVLCCLIAAVWASWVGRRITQPLRALARAATDSAATPAAFTHMGPTGVSELEGLRVALARTTSLVAEREAALRAKMLEAESARAEAESANRAKDQFLAMLGHELRNPLAAITSGVKVLSVARDDARRERTRALVERQALHLARLVDDLLDVARVSSGRITLQKGPMDLSDCVRRALAALESSERTRAHQLEVDVAPAWLSGDDSRLSQVVTNLVSNALKYTPEGGRIRVSTREEGEHVVLEVSDTGVGLPADALPRVFDLFFQEDRSLDRSQGGLGVGLTLVKRLVDLHGGTVRASSEGPNQGSTFTVHLPRGLVEEAPRARSGAVLSASGRRLLLVEDHADSRHVVRQLLEAEGHTVFEAEDGPSGLARARELRPDAVLLDIGLPGMDGYAVARTLRATPEGRGLLLIALTGYGLREDRLRALQAGFDEHLVKPVDMARLREVLAAREAPVEAVS</sequence>
<evidence type="ECO:0000313" key="11">
    <source>
        <dbReference type="Proteomes" id="UP000518300"/>
    </source>
</evidence>
<evidence type="ECO:0000313" key="10">
    <source>
        <dbReference type="EMBL" id="NMO15061.1"/>
    </source>
</evidence>
<dbReference type="EC" id="2.7.13.3" evidence="2"/>
<dbReference type="InterPro" id="IPR001789">
    <property type="entry name" value="Sig_transdc_resp-reg_receiver"/>
</dbReference>
<dbReference type="CDD" id="cd12915">
    <property type="entry name" value="PDC2_DGC_like"/>
    <property type="match status" value="1"/>
</dbReference>
<dbReference type="PANTHER" id="PTHR43547">
    <property type="entry name" value="TWO-COMPONENT HISTIDINE KINASE"/>
    <property type="match status" value="1"/>
</dbReference>
<dbReference type="InterPro" id="IPR003594">
    <property type="entry name" value="HATPase_dom"/>
</dbReference>
<dbReference type="SMART" id="SM00448">
    <property type="entry name" value="REC"/>
    <property type="match status" value="1"/>
</dbReference>
<evidence type="ECO:0000256" key="6">
    <source>
        <dbReference type="PROSITE-ProRule" id="PRU00169"/>
    </source>
</evidence>
<evidence type="ECO:0000256" key="4">
    <source>
        <dbReference type="ARBA" id="ARBA00022679"/>
    </source>
</evidence>
<dbReference type="PROSITE" id="PS50110">
    <property type="entry name" value="RESPONSE_REGULATORY"/>
    <property type="match status" value="1"/>
</dbReference>
<proteinExistence type="predicted"/>
<dbReference type="Gene3D" id="3.30.565.10">
    <property type="entry name" value="Histidine kinase-like ATPase, C-terminal domain"/>
    <property type="match status" value="1"/>
</dbReference>
<dbReference type="CDD" id="cd17580">
    <property type="entry name" value="REC_2_DhkD-like"/>
    <property type="match status" value="1"/>
</dbReference>